<evidence type="ECO:0000256" key="1">
    <source>
        <dbReference type="ARBA" id="ARBA00001946"/>
    </source>
</evidence>
<evidence type="ECO:0000256" key="2">
    <source>
        <dbReference type="ARBA" id="ARBA00006706"/>
    </source>
</evidence>
<sequence length="291" mass="31153">MKQQLISRQATVDQVIQQQLAALPQDAPRLRDAMHHAALLGGKRIRPFLVYETGRMLGATDQQLAPAAAAIEYVHAYSLTHDDLPAMDNDALRRGQPTCHVAFDEATAILAGDALQTLAFEVLSQADQLSAECRIALIQQLSRASGYLGMCGGQAMDIAATDQQISLPQLKAIHSAKTGALIRAAVRMGAIIGNASAEVTGKLDNYAKAIGLAFQVQDDILDVTSDTKTLGKPQGSDSELNKSTYPVLLGLEGAQQHASSLLDEALHALQGLPYNSDNLADFARFVVQRSR</sequence>
<gene>
    <name evidence="8" type="ORF">DU002_16110</name>
</gene>
<comment type="caution">
    <text evidence="8">The sequence shown here is derived from an EMBL/GenBank/DDBJ whole genome shotgun (WGS) entry which is preliminary data.</text>
</comment>
<dbReference type="NCBIfam" id="NF045485">
    <property type="entry name" value="FPPsyn"/>
    <property type="match status" value="1"/>
</dbReference>
<evidence type="ECO:0000256" key="5">
    <source>
        <dbReference type="ARBA" id="ARBA00022842"/>
    </source>
</evidence>
<reference evidence="8 9" key="1">
    <citation type="submission" date="2018-07" db="EMBL/GenBank/DDBJ databases">
        <title>Corallincola holothuriorum sp. nov., a new facultative anaerobe isolated from sea cucumber Apostichopus japonicus.</title>
        <authorList>
            <person name="Xia H."/>
        </authorList>
    </citation>
    <scope>NUCLEOTIDE SEQUENCE [LARGE SCALE GENOMIC DNA]</scope>
    <source>
        <strain evidence="8 9">C4</strain>
    </source>
</reference>
<organism evidence="8 9">
    <name type="scientific">Corallincola holothuriorum</name>
    <dbReference type="NCBI Taxonomy" id="2282215"/>
    <lineage>
        <taxon>Bacteria</taxon>
        <taxon>Pseudomonadati</taxon>
        <taxon>Pseudomonadota</taxon>
        <taxon>Gammaproteobacteria</taxon>
        <taxon>Alteromonadales</taxon>
        <taxon>Psychromonadaceae</taxon>
        <taxon>Corallincola</taxon>
    </lineage>
</organism>
<comment type="similarity">
    <text evidence="2 7">Belongs to the FPP/GGPP synthase family.</text>
</comment>
<accession>A0A368N551</accession>
<dbReference type="GO" id="GO:0004337">
    <property type="term" value="F:(2E,6E)-farnesyl diphosphate synthase activity"/>
    <property type="evidence" value="ECO:0007669"/>
    <property type="project" value="UniProtKB-EC"/>
</dbReference>
<dbReference type="PANTHER" id="PTHR43281:SF1">
    <property type="entry name" value="FARNESYL DIPHOSPHATE SYNTHASE"/>
    <property type="match status" value="1"/>
</dbReference>
<proteinExistence type="inferred from homology"/>
<evidence type="ECO:0000313" key="8">
    <source>
        <dbReference type="EMBL" id="RCU45346.1"/>
    </source>
</evidence>
<keyword evidence="3 7" id="KW-0808">Transferase</keyword>
<dbReference type="GO" id="GO:0005737">
    <property type="term" value="C:cytoplasm"/>
    <property type="evidence" value="ECO:0007669"/>
    <property type="project" value="UniProtKB-ARBA"/>
</dbReference>
<dbReference type="Proteomes" id="UP000252558">
    <property type="component" value="Unassembled WGS sequence"/>
</dbReference>
<evidence type="ECO:0000256" key="6">
    <source>
        <dbReference type="ARBA" id="ARBA00023229"/>
    </source>
</evidence>
<dbReference type="InterPro" id="IPR008949">
    <property type="entry name" value="Isoprenoid_synthase_dom_sf"/>
</dbReference>
<dbReference type="GO" id="GO:0046872">
    <property type="term" value="F:metal ion binding"/>
    <property type="evidence" value="ECO:0007669"/>
    <property type="project" value="UniProtKB-KW"/>
</dbReference>
<keyword evidence="5" id="KW-0460">Magnesium</keyword>
<comment type="cofactor">
    <cofactor evidence="1">
        <name>Mg(2+)</name>
        <dbReference type="ChEBI" id="CHEBI:18420"/>
    </cofactor>
</comment>
<dbReference type="Gene3D" id="1.10.600.10">
    <property type="entry name" value="Farnesyl Diphosphate Synthase"/>
    <property type="match status" value="1"/>
</dbReference>
<evidence type="ECO:0000313" key="9">
    <source>
        <dbReference type="Proteomes" id="UP000252558"/>
    </source>
</evidence>
<dbReference type="SUPFAM" id="SSF48576">
    <property type="entry name" value="Terpenoid synthases"/>
    <property type="match status" value="1"/>
</dbReference>
<protein>
    <submittedName>
        <fullName evidence="8">(2E,6E)-farnesyl diphosphate synthase</fullName>
        <ecNumber evidence="8">2.5.1.10</ecNumber>
    </submittedName>
</protein>
<name>A0A368N551_9GAMM</name>
<dbReference type="PANTHER" id="PTHR43281">
    <property type="entry name" value="FARNESYL DIPHOSPHATE SYNTHASE"/>
    <property type="match status" value="1"/>
</dbReference>
<evidence type="ECO:0000256" key="7">
    <source>
        <dbReference type="RuleBase" id="RU004466"/>
    </source>
</evidence>
<evidence type="ECO:0000256" key="3">
    <source>
        <dbReference type="ARBA" id="ARBA00022679"/>
    </source>
</evidence>
<dbReference type="FunFam" id="1.10.600.10:FF:000001">
    <property type="entry name" value="Geranylgeranyl diphosphate synthase"/>
    <property type="match status" value="1"/>
</dbReference>
<keyword evidence="4" id="KW-0479">Metal-binding</keyword>
<dbReference type="CDD" id="cd00685">
    <property type="entry name" value="Trans_IPPS_HT"/>
    <property type="match status" value="1"/>
</dbReference>
<dbReference type="OrthoDB" id="9805316at2"/>
<dbReference type="InterPro" id="IPR033749">
    <property type="entry name" value="Polyprenyl_synt_CS"/>
</dbReference>
<keyword evidence="6" id="KW-0414">Isoprene biosynthesis</keyword>
<dbReference type="InterPro" id="IPR053378">
    <property type="entry name" value="Prenyl_diphosphate_synthase"/>
</dbReference>
<dbReference type="SFLD" id="SFLDG01017">
    <property type="entry name" value="Polyprenyl_Transferase_Like"/>
    <property type="match status" value="1"/>
</dbReference>
<dbReference type="GO" id="GO:0016114">
    <property type="term" value="P:terpenoid biosynthetic process"/>
    <property type="evidence" value="ECO:0007669"/>
    <property type="project" value="UniProtKB-ARBA"/>
</dbReference>
<dbReference type="EC" id="2.5.1.10" evidence="8"/>
<dbReference type="SFLD" id="SFLDS00005">
    <property type="entry name" value="Isoprenoid_Synthase_Type_I"/>
    <property type="match status" value="1"/>
</dbReference>
<dbReference type="PROSITE" id="PS00444">
    <property type="entry name" value="POLYPRENYL_SYNTHASE_2"/>
    <property type="match status" value="1"/>
</dbReference>
<dbReference type="EMBL" id="QPID01000011">
    <property type="protein sequence ID" value="RCU45346.1"/>
    <property type="molecule type" value="Genomic_DNA"/>
</dbReference>
<dbReference type="NCBIfam" id="NF007877">
    <property type="entry name" value="PRK10581.1"/>
    <property type="match status" value="1"/>
</dbReference>
<keyword evidence="9" id="KW-1185">Reference proteome</keyword>
<dbReference type="InterPro" id="IPR000092">
    <property type="entry name" value="Polyprenyl_synt"/>
</dbReference>
<dbReference type="GO" id="GO:0008654">
    <property type="term" value="P:phospholipid biosynthetic process"/>
    <property type="evidence" value="ECO:0007669"/>
    <property type="project" value="UniProtKB-ARBA"/>
</dbReference>
<dbReference type="Pfam" id="PF00348">
    <property type="entry name" value="polyprenyl_synt"/>
    <property type="match status" value="1"/>
</dbReference>
<evidence type="ECO:0000256" key="4">
    <source>
        <dbReference type="ARBA" id="ARBA00022723"/>
    </source>
</evidence>
<dbReference type="AlphaFoldDB" id="A0A368N551"/>